<proteinExistence type="predicted"/>
<dbReference type="Pfam" id="PF22936">
    <property type="entry name" value="Pol_BBD"/>
    <property type="match status" value="1"/>
</dbReference>
<dbReference type="PANTHER" id="PTHR40628:SF1">
    <property type="entry name" value="CHROMO DOMAIN-CONTAINING PROTEIN"/>
    <property type="match status" value="1"/>
</dbReference>
<organism evidence="2 3">
    <name type="scientific">Trichomonascus ciferrii</name>
    <dbReference type="NCBI Taxonomy" id="44093"/>
    <lineage>
        <taxon>Eukaryota</taxon>
        <taxon>Fungi</taxon>
        <taxon>Dikarya</taxon>
        <taxon>Ascomycota</taxon>
        <taxon>Saccharomycotina</taxon>
        <taxon>Dipodascomycetes</taxon>
        <taxon>Dipodascales</taxon>
        <taxon>Trichomonascaceae</taxon>
        <taxon>Trichomonascus</taxon>
        <taxon>Trichomonascus ciferrii complex</taxon>
    </lineage>
</organism>
<keyword evidence="3" id="KW-1185">Reference proteome</keyword>
<dbReference type="OrthoDB" id="3637892at2759"/>
<name>A0A642V321_9ASCO</name>
<protein>
    <recommendedName>
        <fullName evidence="1">Retrovirus-related Pol polyprotein from transposon TNT 1-94-like beta-barrel domain-containing protein</fullName>
    </recommendedName>
</protein>
<evidence type="ECO:0000259" key="1">
    <source>
        <dbReference type="Pfam" id="PF22936"/>
    </source>
</evidence>
<dbReference type="EMBL" id="SWFS01000272">
    <property type="protein sequence ID" value="KAA8911809.1"/>
    <property type="molecule type" value="Genomic_DNA"/>
</dbReference>
<evidence type="ECO:0000313" key="2">
    <source>
        <dbReference type="EMBL" id="KAA8911809.1"/>
    </source>
</evidence>
<reference evidence="2" key="1">
    <citation type="journal article" date="2019" name="G3 (Bethesda)">
        <title>Genome Assemblies of Two Rare Opportunistic Yeast Pathogens: Diutina rugosa (syn. Candida rugosa) and Trichomonascus ciferrii (syn. Candida ciferrii).</title>
        <authorList>
            <person name="Mixao V."/>
            <person name="Saus E."/>
            <person name="Hansen A.P."/>
            <person name="Lass-Florl C."/>
            <person name="Gabaldon T."/>
        </authorList>
    </citation>
    <scope>NUCLEOTIDE SEQUENCE</scope>
    <source>
        <strain evidence="2">CBS 4856</strain>
    </source>
</reference>
<dbReference type="PANTHER" id="PTHR40628">
    <property type="entry name" value="CHROMO DOMAIN-CONTAINING PROTEIN"/>
    <property type="match status" value="1"/>
</dbReference>
<feature type="domain" description="Retrovirus-related Pol polyprotein from transposon TNT 1-94-like beta-barrel" evidence="1">
    <location>
        <begin position="232"/>
        <end position="313"/>
    </location>
</feature>
<dbReference type="InterPro" id="IPR054722">
    <property type="entry name" value="PolX-like_BBD"/>
</dbReference>
<comment type="caution">
    <text evidence="2">The sequence shown here is derived from an EMBL/GenBank/DDBJ whole genome shotgun (WGS) entry which is preliminary data.</text>
</comment>
<dbReference type="Proteomes" id="UP000761534">
    <property type="component" value="Unassembled WGS sequence"/>
</dbReference>
<evidence type="ECO:0000313" key="3">
    <source>
        <dbReference type="Proteomes" id="UP000761534"/>
    </source>
</evidence>
<accession>A0A642V321</accession>
<dbReference type="AlphaFoldDB" id="A0A642V321"/>
<gene>
    <name evidence="2" type="ORF">TRICI_003706</name>
</gene>
<sequence length="405" mass="45201">MSSSKTRTTALICLSSPTSSKKGCAAQQSNETGTQFFDRIQDTYLALQHYDLTMEQVFVLVFIHGLQNSNLETEVRKQKPEKAKTLGAMKRELTVTVSLHPAYNAAVSSTENVAAAFVAGNSSLLHGIQGTAYYSRPRNVFKPRGRGNFHRQQPRQQNFARICYRCHQESHTARFCQTPWNDVKANSANIAASGASSQNEGPNDKHSENEISFMVQALSANSAAASVIMSKWIIDSGASCHITHDRSILKNYRECNEYLQTYNSQAQIIGIGDVELKVKDANGSSYSVMLREVKHVPTGHCNLLSVRAAMKNGGVFSFESDKVWLHYENEKKLFGVSPEGDSELMIVNGNALRENVNVNEKMNLSVNLNDREMWHQRLGHLGEKMLSKTMGYYSECKLDFDKVLV</sequence>
<dbReference type="VEuPathDB" id="FungiDB:TRICI_003706"/>